<evidence type="ECO:0000313" key="1">
    <source>
        <dbReference type="EMBL" id="PVM83396.1"/>
    </source>
</evidence>
<reference evidence="1 2" key="1">
    <citation type="submission" date="2018-04" db="EMBL/GenBank/DDBJ databases">
        <title>The genome sequence of Caulobacter sp. 744.</title>
        <authorList>
            <person name="Gao J."/>
            <person name="Sun J."/>
        </authorList>
    </citation>
    <scope>NUCLEOTIDE SEQUENCE [LARGE SCALE GENOMIC DNA]</scope>
    <source>
        <strain evidence="1 2">774</strain>
    </source>
</reference>
<accession>A0A2T9JIB9</accession>
<proteinExistence type="predicted"/>
<dbReference type="RefSeq" id="WP_109102747.1">
    <property type="nucleotide sequence ID" value="NZ_QDKQ01000069.1"/>
</dbReference>
<comment type="caution">
    <text evidence="1">The sequence shown here is derived from an EMBL/GenBank/DDBJ whole genome shotgun (WGS) entry which is preliminary data.</text>
</comment>
<sequence>MPKTPAALSADAFDDDAPASLREAALIDIDDVAQRRERLAAYAQATRAVIVYRFVFPEGATVASFGRGGEMRDAVAQLYAIVGLTGGGLAKSHGGLAARIPKILAAKFESLARALIETYLVSLELGEAA</sequence>
<dbReference type="Proteomes" id="UP000245073">
    <property type="component" value="Unassembled WGS sequence"/>
</dbReference>
<evidence type="ECO:0000313" key="2">
    <source>
        <dbReference type="Proteomes" id="UP000245073"/>
    </source>
</evidence>
<dbReference type="AlphaFoldDB" id="A0A2T9JIB9"/>
<dbReference type="EMBL" id="QDKQ01000069">
    <property type="protein sequence ID" value="PVM83396.1"/>
    <property type="molecule type" value="Genomic_DNA"/>
</dbReference>
<organism evidence="1 2">
    <name type="scientific">Caulobacter endophyticus</name>
    <dbReference type="NCBI Taxonomy" id="2172652"/>
    <lineage>
        <taxon>Bacteria</taxon>
        <taxon>Pseudomonadati</taxon>
        <taxon>Pseudomonadota</taxon>
        <taxon>Alphaproteobacteria</taxon>
        <taxon>Caulobacterales</taxon>
        <taxon>Caulobacteraceae</taxon>
        <taxon>Caulobacter</taxon>
    </lineage>
</organism>
<dbReference type="OrthoDB" id="7189960at2"/>
<keyword evidence="2" id="KW-1185">Reference proteome</keyword>
<name>A0A2T9JIB9_9CAUL</name>
<protein>
    <submittedName>
        <fullName evidence="1">Uncharacterized protein</fullName>
    </submittedName>
</protein>
<gene>
    <name evidence="1" type="ORF">DDF67_20885</name>
</gene>